<proteinExistence type="predicted"/>
<evidence type="ECO:0000313" key="1">
    <source>
        <dbReference type="EMBL" id="KAH0754857.1"/>
    </source>
</evidence>
<gene>
    <name evidence="1" type="ORF">KY290_025127</name>
</gene>
<reference evidence="1 2" key="1">
    <citation type="journal article" date="2021" name="bioRxiv">
        <title>Chromosome-scale and haplotype-resolved genome assembly of a tetraploid potato cultivar.</title>
        <authorList>
            <person name="Sun H."/>
            <person name="Jiao W.-B."/>
            <person name="Krause K."/>
            <person name="Campoy J.A."/>
            <person name="Goel M."/>
            <person name="Folz-Donahue K."/>
            <person name="Kukat C."/>
            <person name="Huettel B."/>
            <person name="Schneeberger K."/>
        </authorList>
    </citation>
    <scope>NUCLEOTIDE SEQUENCE [LARGE SCALE GENOMIC DNA]</scope>
    <source>
        <strain evidence="1">SolTubOtavaFocal</strain>
        <tissue evidence="1">Leaves</tissue>
    </source>
</reference>
<keyword evidence="2" id="KW-1185">Reference proteome</keyword>
<protein>
    <submittedName>
        <fullName evidence="1">Uncharacterized protein</fullName>
    </submittedName>
</protein>
<dbReference type="Proteomes" id="UP000826656">
    <property type="component" value="Unassembled WGS sequence"/>
</dbReference>
<organism evidence="1 2">
    <name type="scientific">Solanum tuberosum</name>
    <name type="common">Potato</name>
    <dbReference type="NCBI Taxonomy" id="4113"/>
    <lineage>
        <taxon>Eukaryota</taxon>
        <taxon>Viridiplantae</taxon>
        <taxon>Streptophyta</taxon>
        <taxon>Embryophyta</taxon>
        <taxon>Tracheophyta</taxon>
        <taxon>Spermatophyta</taxon>
        <taxon>Magnoliopsida</taxon>
        <taxon>eudicotyledons</taxon>
        <taxon>Gunneridae</taxon>
        <taxon>Pentapetalae</taxon>
        <taxon>asterids</taxon>
        <taxon>lamiids</taxon>
        <taxon>Solanales</taxon>
        <taxon>Solanaceae</taxon>
        <taxon>Solanoideae</taxon>
        <taxon>Solaneae</taxon>
        <taxon>Solanum</taxon>
    </lineage>
</organism>
<evidence type="ECO:0000313" key="2">
    <source>
        <dbReference type="Proteomes" id="UP000826656"/>
    </source>
</evidence>
<sequence>MGDLLHRTPPETFVPSILYGQRRSDEVATPPALVSNRAQIEVNRLDRTSLRQELLALHKRAPGRNTGRLRRY</sequence>
<name>A0ABQ7USN2_SOLTU</name>
<accession>A0ABQ7USN2</accession>
<dbReference type="EMBL" id="JAIVGD010000018">
    <property type="protein sequence ID" value="KAH0754857.1"/>
    <property type="molecule type" value="Genomic_DNA"/>
</dbReference>
<comment type="caution">
    <text evidence="1">The sequence shown here is derived from an EMBL/GenBank/DDBJ whole genome shotgun (WGS) entry which is preliminary data.</text>
</comment>